<protein>
    <recommendedName>
        <fullName evidence="2">Leucine-rich repeat protein (LRRP)</fullName>
    </recommendedName>
</protein>
<name>G0UKU0_TRYCI</name>
<dbReference type="Gene3D" id="3.80.10.10">
    <property type="entry name" value="Ribonuclease Inhibitor"/>
    <property type="match status" value="1"/>
</dbReference>
<reference evidence="1" key="1">
    <citation type="journal article" date="2012" name="Proc. Natl. Acad. Sci. U.S.A.">
        <title>Antigenic diversity is generated by distinct evolutionary mechanisms in African trypanosome species.</title>
        <authorList>
            <person name="Jackson A.P."/>
            <person name="Berry A."/>
            <person name="Aslett M."/>
            <person name="Allison H.C."/>
            <person name="Burton P."/>
            <person name="Vavrova-Anderson J."/>
            <person name="Brown R."/>
            <person name="Browne H."/>
            <person name="Corton N."/>
            <person name="Hauser H."/>
            <person name="Gamble J."/>
            <person name="Gilderthorp R."/>
            <person name="Marcello L."/>
            <person name="McQuillan J."/>
            <person name="Otto T.D."/>
            <person name="Quail M.A."/>
            <person name="Sanders M.J."/>
            <person name="van Tonder A."/>
            <person name="Ginger M.L."/>
            <person name="Field M.C."/>
            <person name="Barry J.D."/>
            <person name="Hertz-Fowler C."/>
            <person name="Berriman M."/>
        </authorList>
    </citation>
    <scope>NUCLEOTIDE SEQUENCE</scope>
    <source>
        <strain evidence="1">IL3000</strain>
    </source>
</reference>
<accession>G0UKU0</accession>
<dbReference type="SUPFAM" id="SSF52047">
    <property type="entry name" value="RNI-like"/>
    <property type="match status" value="1"/>
</dbReference>
<gene>
    <name evidence="1" type="ORF">TCIL3000_4_790</name>
</gene>
<evidence type="ECO:0008006" key="2">
    <source>
        <dbReference type="Google" id="ProtNLM"/>
    </source>
</evidence>
<evidence type="ECO:0000313" key="1">
    <source>
        <dbReference type="EMBL" id="CCC89995.1"/>
    </source>
</evidence>
<dbReference type="EMBL" id="HE575317">
    <property type="protein sequence ID" value="CCC89995.1"/>
    <property type="molecule type" value="Genomic_DNA"/>
</dbReference>
<organism evidence="1">
    <name type="scientific">Trypanosoma congolense (strain IL3000)</name>
    <dbReference type="NCBI Taxonomy" id="1068625"/>
    <lineage>
        <taxon>Eukaryota</taxon>
        <taxon>Discoba</taxon>
        <taxon>Euglenozoa</taxon>
        <taxon>Kinetoplastea</taxon>
        <taxon>Metakinetoplastina</taxon>
        <taxon>Trypanosomatida</taxon>
        <taxon>Trypanosomatidae</taxon>
        <taxon>Trypanosoma</taxon>
        <taxon>Nannomonas</taxon>
    </lineage>
</organism>
<sequence>MTVTPYDDIVDIGRRCSKLREALGKASDDVRADPSSKYLYMCEVSGERPNPVFLAVTRNKNIRSLDLHNTYLGHRALLPILLTLSLCTWIEYINLQEERLTTTLIELLCEALAGLPRISVIDVSGNPFGSFGVEALLKLVRRRESIVECHVNGVQCVGALSRRLQAACERNARGFHKCEGTEDPRCPVVRNV</sequence>
<dbReference type="AlphaFoldDB" id="G0UKU0"/>
<dbReference type="InterPro" id="IPR032675">
    <property type="entry name" value="LRR_dom_sf"/>
</dbReference>
<proteinExistence type="predicted"/>
<dbReference type="VEuPathDB" id="TriTrypDB:TcIL3000_4_790"/>